<dbReference type="Proteomes" id="UP000033121">
    <property type="component" value="Unassembled WGS sequence"/>
</dbReference>
<dbReference type="EMBL" id="BBWV01000001">
    <property type="protein sequence ID" value="GAO42744.1"/>
    <property type="molecule type" value="Genomic_DNA"/>
</dbReference>
<dbReference type="STRING" id="1220578.FPE01S_01_17620"/>
<evidence type="ECO:0000313" key="3">
    <source>
        <dbReference type="Proteomes" id="UP000033121"/>
    </source>
</evidence>
<evidence type="ECO:0008006" key="4">
    <source>
        <dbReference type="Google" id="ProtNLM"/>
    </source>
</evidence>
<sequence length="779" mass="85852">MKYLLLLLAAAFSGHCVLAQQIKTDNFTVTFNEKGGISSLLLKGNATDYAVPGNGGYLLQLVDSLTPVPPTGVSVNKNTITLTYPGNRKAVVKLTAKKSYLRFDLADISENVDAITWGPFNSSISDTIGSYIGVVRNKDIAFGIQGLNTKTSGGELINQEGAIFERGTTAVAKPFGSSLQAFTVNRLHDRVIKVWDRWPAVPVKGIPEGGLKGSAIALFVCPPAMAMTLLHDITKNEGMPYDRWKNEWVKTSPESGRPYMITNFNVNNIDTFINYALRMGMAGIYHEDPFETWGHFVLKSSTFPNGIKDFKTCVDKAHAKGLRLGFHTLTTFLTTNDAYVTPVPDPGLAKAGTDKITASIDAAATEIPVATSTYFTMRSDLNCVQIGDELIRFMQVSKEAPYKLTGCVRGAFGTKAAAHASGVAISRLVDHGYKVLFPDWNLQKKVAANIAQFINQTGADQMDFDGHEGTYANGMGDLSFNDFAETVFKLADHPVVFGSSRSNHYFWRINNYLNWGEPWYGAFRESQSDLRIQNQKYHEENYMPNMLGWFLITAQTNPDDIDWMLARAAGYNAGYALVVRREALANPRMEEIITLINNWTDAQRSGRFTTEQKNWMRNPANEARLTSSGKDLFLNRYSTFKFEYQAKRLQPGEPNTARYNFTSGSSAQPQQPQLVLLAKGESGSIVNPVIELDNAFHLEIPVTLEAGQTLVIHGKEAVAALYNARGQFVKNIAISQPLPPLSAGAHELAFEATMDPDQPVKALITVSLLDKTEKLPAGK</sequence>
<evidence type="ECO:0000256" key="1">
    <source>
        <dbReference type="SAM" id="SignalP"/>
    </source>
</evidence>
<dbReference type="RefSeq" id="WP_046368365.1">
    <property type="nucleotide sequence ID" value="NZ_BBWV01000001.1"/>
</dbReference>
<feature type="chain" id="PRO_5002429689" description="Glycoside hydrolase" evidence="1">
    <location>
        <begin position="20"/>
        <end position="779"/>
    </location>
</feature>
<name>A0A0E9MYR5_9BACT</name>
<evidence type="ECO:0000313" key="2">
    <source>
        <dbReference type="EMBL" id="GAO42744.1"/>
    </source>
</evidence>
<keyword evidence="3" id="KW-1185">Reference proteome</keyword>
<gene>
    <name evidence="2" type="ORF">FPE01S_01_17620</name>
</gene>
<comment type="caution">
    <text evidence="2">The sequence shown here is derived from an EMBL/GenBank/DDBJ whole genome shotgun (WGS) entry which is preliminary data.</text>
</comment>
<feature type="signal peptide" evidence="1">
    <location>
        <begin position="1"/>
        <end position="19"/>
    </location>
</feature>
<organism evidence="2 3">
    <name type="scientific">Flavihumibacter petaseus NBRC 106054</name>
    <dbReference type="NCBI Taxonomy" id="1220578"/>
    <lineage>
        <taxon>Bacteria</taxon>
        <taxon>Pseudomonadati</taxon>
        <taxon>Bacteroidota</taxon>
        <taxon>Chitinophagia</taxon>
        <taxon>Chitinophagales</taxon>
        <taxon>Chitinophagaceae</taxon>
        <taxon>Flavihumibacter</taxon>
    </lineage>
</organism>
<dbReference type="AlphaFoldDB" id="A0A0E9MYR5"/>
<reference evidence="2 3" key="1">
    <citation type="submission" date="2015-04" db="EMBL/GenBank/DDBJ databases">
        <title>Whole genome shotgun sequence of Flavihumibacter petaseus NBRC 106054.</title>
        <authorList>
            <person name="Miyazawa S."/>
            <person name="Hosoyama A."/>
            <person name="Hashimoto M."/>
            <person name="Noguchi M."/>
            <person name="Tsuchikane K."/>
            <person name="Ohji S."/>
            <person name="Yamazoe A."/>
            <person name="Ichikawa N."/>
            <person name="Kimura A."/>
            <person name="Fujita N."/>
        </authorList>
    </citation>
    <scope>NUCLEOTIDE SEQUENCE [LARGE SCALE GENOMIC DNA]</scope>
    <source>
        <strain evidence="2 3">NBRC 106054</strain>
    </source>
</reference>
<protein>
    <recommendedName>
        <fullName evidence="4">Glycoside hydrolase</fullName>
    </recommendedName>
</protein>
<dbReference type="OrthoDB" id="2484068at2"/>
<proteinExistence type="predicted"/>
<accession>A0A0E9MYR5</accession>
<keyword evidence="1" id="KW-0732">Signal</keyword>